<dbReference type="EMBL" id="CP000271">
    <property type="protein sequence ID" value="ABE34377.1"/>
    <property type="molecule type" value="Genomic_DNA"/>
</dbReference>
<evidence type="ECO:0008006" key="3">
    <source>
        <dbReference type="Google" id="ProtNLM"/>
    </source>
</evidence>
<protein>
    <recommendedName>
        <fullName evidence="3">TPR repeat protein</fullName>
    </recommendedName>
</protein>
<dbReference type="SUPFAM" id="SSF53756">
    <property type="entry name" value="UDP-Glycosyltransferase/glycogen phosphorylase"/>
    <property type="match status" value="1"/>
</dbReference>
<name>Q13NG2_PARXL</name>
<dbReference type="AlphaFoldDB" id="Q13NG2"/>
<keyword evidence="2" id="KW-1185">Reference proteome</keyword>
<dbReference type="RefSeq" id="WP_011491705.1">
    <property type="nucleotide sequence ID" value="NC_007952.1"/>
</dbReference>
<accession>Q13NG2</accession>
<dbReference type="InterPro" id="IPR011990">
    <property type="entry name" value="TPR-like_helical_dom_sf"/>
</dbReference>
<proteinExistence type="predicted"/>
<dbReference type="SUPFAM" id="SSF48452">
    <property type="entry name" value="TPR-like"/>
    <property type="match status" value="1"/>
</dbReference>
<gene>
    <name evidence="1" type="ORF">Bxe_B1587</name>
</gene>
<dbReference type="STRING" id="266265.Bxe_B1587"/>
<dbReference type="eggNOG" id="COG0457">
    <property type="taxonomic scope" value="Bacteria"/>
</dbReference>
<dbReference type="KEGG" id="bxb:DR64_6890"/>
<dbReference type="Proteomes" id="UP000001817">
    <property type="component" value="Chromosome 2"/>
</dbReference>
<dbReference type="KEGG" id="bxe:Bxe_B1587"/>
<dbReference type="Gene3D" id="1.25.40.10">
    <property type="entry name" value="Tetratricopeptide repeat domain"/>
    <property type="match status" value="1"/>
</dbReference>
<organism evidence="1 2">
    <name type="scientific">Paraburkholderia xenovorans (strain LB400)</name>
    <dbReference type="NCBI Taxonomy" id="266265"/>
    <lineage>
        <taxon>Bacteria</taxon>
        <taxon>Pseudomonadati</taxon>
        <taxon>Pseudomonadota</taxon>
        <taxon>Betaproteobacteria</taxon>
        <taxon>Burkholderiales</taxon>
        <taxon>Burkholderiaceae</taxon>
        <taxon>Paraburkholderia</taxon>
    </lineage>
</organism>
<evidence type="ECO:0000313" key="1">
    <source>
        <dbReference type="EMBL" id="ABE34377.1"/>
    </source>
</evidence>
<dbReference type="Gene3D" id="3.40.50.2000">
    <property type="entry name" value="Glycogen Phosphorylase B"/>
    <property type="match status" value="1"/>
</dbReference>
<evidence type="ECO:0000313" key="2">
    <source>
        <dbReference type="Proteomes" id="UP000001817"/>
    </source>
</evidence>
<reference evidence="1 2" key="1">
    <citation type="journal article" date="2006" name="Proc. Natl. Acad. Sci. U.S.A.">
        <title>Burkholderia xenovorans LB400 harbors a multi-replicon, 9.73-Mbp genome shaped for versatility.</title>
        <authorList>
            <person name="Chain P.S."/>
            <person name="Denef V.J."/>
            <person name="Konstantinidis K.T."/>
            <person name="Vergez L.M."/>
            <person name="Agullo L."/>
            <person name="Reyes V.L."/>
            <person name="Hauser L."/>
            <person name="Cordova M."/>
            <person name="Gomez L."/>
            <person name="Gonzalez M."/>
            <person name="Land M."/>
            <person name="Lao V."/>
            <person name="Larimer F."/>
            <person name="LiPuma J.J."/>
            <person name="Mahenthiralingam E."/>
            <person name="Malfatti S.A."/>
            <person name="Marx C.J."/>
            <person name="Parnell J.J."/>
            <person name="Ramette A."/>
            <person name="Richardson P."/>
            <person name="Seeger M."/>
            <person name="Smith D."/>
            <person name="Spilker T."/>
            <person name="Sul W.J."/>
            <person name="Tsoi T.V."/>
            <person name="Ulrich L.E."/>
            <person name="Zhulin I.B."/>
            <person name="Tiedje J.M."/>
        </authorList>
    </citation>
    <scope>NUCLEOTIDE SEQUENCE [LARGE SCALE GENOMIC DNA]</scope>
    <source>
        <strain evidence="1 2">LB400</strain>
    </source>
</reference>
<sequence length="471" mass="51953">MTAAIHLQEQLRAAYMRHEHAPHDLTILREICDVLISLKREDELVAWVDRALALGAQSPDFFAMRAFALDLLGRHAEAIETRMYDPSIPDQPALAQLRLGYSLMMAGHLEQAIRLLDEARRPAATSTADTLATAEQFLGEALLKAGDPRGFTHWLRRNDSGDAGSYRPLGIPAWQGESDLCGRRVLVVHQLGFGDNFLLAACVADWQAAGAQVMITCDLQIHALMQASLPGCEVVSAARPLRYHDALPEAVRRGVEAFEPHLYATLLHLPQLRAAQATAGYRFRAYMRAPVAKQRIAAEWARQLRAQHPGKKLVGLFWDCRQRHLSDVGSTVRCWAARRSLPLDALNRIVTDPALAGRICFVNLHHPLAEAAAGAPARNVERYLPGIHFFDDTAACIGELDAVFAVDSAVANLAAMMAKPTCVPVNTSGDWRWGHAGRASTWVENATVLRQTWEGDWNSVVRDAMVWLAAL</sequence>